<dbReference type="AlphaFoldDB" id="A0A212J1M0"/>
<sequence length="326" mass="37856">MKFLETIVDFFWRASLRFRSVQPGKIFVAAQRHYLLLRLFFVDRQRQLENVACDVLYISPQKILLKSNKRFLPDILKGERCSLYVKIPHAIAEKYLGISYPAIRHGFIFKTRIVANYIDTKSKQCIVEIAMPQKYVQRDLQRHERVGLTPLMLKKISLWICNNQLPKSMNDIDNTTFGYVDESICASIRVVNLSAGGLRVQLDSFKGFENPRRQLNKPIILNIVLYKTLRKELSLWTVCSCVKVHFSPQLKILTLFLKFVRVWDDPNEGGAGWRVIDREGIAAIEAWVDNDYCMLLDKNRMVSDELCRCFGLDPVTAHKKNPARRS</sequence>
<evidence type="ECO:0000313" key="1">
    <source>
        <dbReference type="EMBL" id="SBV93085.1"/>
    </source>
</evidence>
<proteinExistence type="predicted"/>
<dbReference type="EMBL" id="FLUP01000001">
    <property type="protein sequence ID" value="SBV93085.1"/>
    <property type="molecule type" value="Genomic_DNA"/>
</dbReference>
<protein>
    <submittedName>
        <fullName evidence="1">Uncharacterized protein</fullName>
    </submittedName>
</protein>
<gene>
    <name evidence="1" type="ORF">KM92DES2_10354</name>
</gene>
<accession>A0A212J1M0</accession>
<organism evidence="1">
    <name type="scientific">uncultured Desulfovibrio sp</name>
    <dbReference type="NCBI Taxonomy" id="167968"/>
    <lineage>
        <taxon>Bacteria</taxon>
        <taxon>Pseudomonadati</taxon>
        <taxon>Thermodesulfobacteriota</taxon>
        <taxon>Desulfovibrionia</taxon>
        <taxon>Desulfovibrionales</taxon>
        <taxon>Desulfovibrionaceae</taxon>
        <taxon>Desulfovibrio</taxon>
        <taxon>environmental samples</taxon>
    </lineage>
</organism>
<reference evidence="1" key="1">
    <citation type="submission" date="2016-04" db="EMBL/GenBank/DDBJ databases">
        <authorList>
            <person name="Evans L.H."/>
            <person name="Alamgir A."/>
            <person name="Owens N."/>
            <person name="Weber N.D."/>
            <person name="Virtaneva K."/>
            <person name="Barbian K."/>
            <person name="Babar A."/>
            <person name="Rosenke K."/>
        </authorList>
    </citation>
    <scope>NUCLEOTIDE SEQUENCE</scope>
    <source>
        <strain evidence="1">92-2</strain>
    </source>
</reference>
<dbReference type="RefSeq" id="WP_227117573.1">
    <property type="nucleotide sequence ID" value="NZ_CAKSVL010000005.1"/>
</dbReference>
<name>A0A212J1M0_9BACT</name>